<dbReference type="AlphaFoldDB" id="A0A9K3D3I9"/>
<proteinExistence type="predicted"/>
<feature type="non-terminal residue" evidence="1">
    <location>
        <position position="1"/>
    </location>
</feature>
<protein>
    <submittedName>
        <fullName evidence="1">Uncharacterized protein</fullName>
    </submittedName>
</protein>
<comment type="caution">
    <text evidence="1">The sequence shown here is derived from an EMBL/GenBank/DDBJ whole genome shotgun (WGS) entry which is preliminary data.</text>
</comment>
<reference evidence="1 2" key="1">
    <citation type="journal article" date="2018" name="PLoS ONE">
        <title>The draft genome of Kipferlia bialata reveals reductive genome evolution in fornicate parasites.</title>
        <authorList>
            <person name="Tanifuji G."/>
            <person name="Takabayashi S."/>
            <person name="Kume K."/>
            <person name="Takagi M."/>
            <person name="Nakayama T."/>
            <person name="Kamikawa R."/>
            <person name="Inagaki Y."/>
            <person name="Hashimoto T."/>
        </authorList>
    </citation>
    <scope>NUCLEOTIDE SEQUENCE [LARGE SCALE GENOMIC DNA]</scope>
    <source>
        <strain evidence="1">NY0173</strain>
    </source>
</reference>
<accession>A0A9K3D3I9</accession>
<keyword evidence="2" id="KW-1185">Reference proteome</keyword>
<organism evidence="1 2">
    <name type="scientific">Kipferlia bialata</name>
    <dbReference type="NCBI Taxonomy" id="797122"/>
    <lineage>
        <taxon>Eukaryota</taxon>
        <taxon>Metamonada</taxon>
        <taxon>Carpediemonas-like organisms</taxon>
        <taxon>Kipferlia</taxon>
    </lineage>
</organism>
<evidence type="ECO:0000313" key="1">
    <source>
        <dbReference type="EMBL" id="GIQ88052.1"/>
    </source>
</evidence>
<dbReference type="Proteomes" id="UP000265618">
    <property type="component" value="Unassembled WGS sequence"/>
</dbReference>
<gene>
    <name evidence="1" type="ORF">KIPB_010216</name>
</gene>
<evidence type="ECO:0000313" key="2">
    <source>
        <dbReference type="Proteomes" id="UP000265618"/>
    </source>
</evidence>
<name>A0A9K3D3I9_9EUKA</name>
<dbReference type="OrthoDB" id="10619867at2759"/>
<sequence>MEPNAGMPQSPISQRLFALQSSLSIRAKSNTSAVVAEAEQEVAAPAPIDPVYVQSQIDNGHMAMEKNKALIAAQARHIAELEAQITEMTTVMETGESTTRQINSEFARSFALRIEQRFLQCEASIATQSKSLVSLAESRVQSMAALNNGLDAISARAVTLAGKLNAYDAEYKSFIASSDGSFDESNTFLSAYRSNNTDK</sequence>
<dbReference type="EMBL" id="BDIP01003728">
    <property type="protein sequence ID" value="GIQ88052.1"/>
    <property type="molecule type" value="Genomic_DNA"/>
</dbReference>